<dbReference type="PROSITE" id="PS50294">
    <property type="entry name" value="WD_REPEATS_REGION"/>
    <property type="match status" value="4"/>
</dbReference>
<keyword evidence="5 11" id="KW-0493">Microtubule</keyword>
<dbReference type="SMART" id="SM00320">
    <property type="entry name" value="WD40"/>
    <property type="match status" value="7"/>
</dbReference>
<organism evidence="15 16">
    <name type="scientific">Botryobasidium botryosum (strain FD-172 SS1)</name>
    <dbReference type="NCBI Taxonomy" id="930990"/>
    <lineage>
        <taxon>Eukaryota</taxon>
        <taxon>Fungi</taxon>
        <taxon>Dikarya</taxon>
        <taxon>Basidiomycota</taxon>
        <taxon>Agaricomycotina</taxon>
        <taxon>Agaricomycetes</taxon>
        <taxon>Cantharellales</taxon>
        <taxon>Botryobasidiaceae</taxon>
        <taxon>Botryobasidium</taxon>
    </lineage>
</organism>
<dbReference type="GO" id="GO:0000922">
    <property type="term" value="C:spindle pole"/>
    <property type="evidence" value="ECO:0007669"/>
    <property type="project" value="UniProtKB-SubCell"/>
</dbReference>
<name>A0A067M4E2_BOTB1</name>
<dbReference type="EMBL" id="KL198077">
    <property type="protein sequence ID" value="KDQ09585.1"/>
    <property type="molecule type" value="Genomic_DNA"/>
</dbReference>
<feature type="repeat" description="WD" evidence="12">
    <location>
        <begin position="153"/>
        <end position="194"/>
    </location>
</feature>
<dbReference type="FunFam" id="1.20.960.30:FF:000002">
    <property type="entry name" value="Platelet-activating factor acetylhydrolase ib"/>
    <property type="match status" value="1"/>
</dbReference>
<comment type="subunit">
    <text evidence="11">Self-associates. Interacts with NDL1 and dynein.</text>
</comment>
<dbReference type="GO" id="GO:0000398">
    <property type="term" value="P:mRNA splicing, via spliceosome"/>
    <property type="evidence" value="ECO:0007669"/>
    <property type="project" value="TreeGrafter"/>
</dbReference>
<dbReference type="PROSITE" id="PS50896">
    <property type="entry name" value="LISH"/>
    <property type="match status" value="1"/>
</dbReference>
<evidence type="ECO:0000259" key="14">
    <source>
        <dbReference type="Pfam" id="PF24951"/>
    </source>
</evidence>
<dbReference type="GO" id="GO:0070840">
    <property type="term" value="F:dynein complex binding"/>
    <property type="evidence" value="ECO:0007669"/>
    <property type="project" value="UniProtKB-UniRule"/>
</dbReference>
<dbReference type="GO" id="GO:0005737">
    <property type="term" value="C:cytoplasm"/>
    <property type="evidence" value="ECO:0007669"/>
    <property type="project" value="UniProtKB-UniRule"/>
</dbReference>
<dbReference type="OrthoDB" id="10264588at2759"/>
<dbReference type="GO" id="GO:0017070">
    <property type="term" value="F:U6 snRNA binding"/>
    <property type="evidence" value="ECO:0007669"/>
    <property type="project" value="TreeGrafter"/>
</dbReference>
<dbReference type="GO" id="GO:0051301">
    <property type="term" value="P:cell division"/>
    <property type="evidence" value="ECO:0007669"/>
    <property type="project" value="UniProtKB-KW"/>
</dbReference>
<keyword evidence="9 11" id="KW-0206">Cytoskeleton</keyword>
<evidence type="ECO:0000256" key="1">
    <source>
        <dbReference type="ARBA" id="ARBA00022448"/>
    </source>
</evidence>
<keyword evidence="7 11" id="KW-0498">Mitosis</keyword>
<evidence type="ECO:0000256" key="10">
    <source>
        <dbReference type="ARBA" id="ARBA00023306"/>
    </source>
</evidence>
<keyword evidence="3 12" id="KW-0853">WD repeat</keyword>
<dbReference type="InParanoid" id="A0A067M4E2"/>
<keyword evidence="1 11" id="KW-0813">Transport</keyword>
<dbReference type="AlphaFoldDB" id="A0A067M4E2"/>
<evidence type="ECO:0000256" key="4">
    <source>
        <dbReference type="ARBA" id="ARBA00022618"/>
    </source>
</evidence>
<feature type="repeat" description="WD" evidence="12">
    <location>
        <begin position="111"/>
        <end position="152"/>
    </location>
</feature>
<dbReference type="GO" id="GO:0046540">
    <property type="term" value="C:U4/U6 x U5 tri-snRNP complex"/>
    <property type="evidence" value="ECO:0007669"/>
    <property type="project" value="TreeGrafter"/>
</dbReference>
<dbReference type="CDD" id="cd00200">
    <property type="entry name" value="WD40"/>
    <property type="match status" value="1"/>
</dbReference>
<gene>
    <name evidence="11" type="primary">PAC1</name>
    <name evidence="11" type="synonym">LIS1</name>
    <name evidence="15" type="ORF">BOTBODRAFT_36989</name>
</gene>
<dbReference type="PROSITE" id="PS00678">
    <property type="entry name" value="WD_REPEATS_1"/>
    <property type="match status" value="2"/>
</dbReference>
<evidence type="ECO:0000256" key="13">
    <source>
        <dbReference type="SAM" id="MobiDB-lite"/>
    </source>
</evidence>
<feature type="region of interest" description="Disordered" evidence="13">
    <location>
        <begin position="82"/>
        <end position="107"/>
    </location>
</feature>
<dbReference type="HAMAP" id="MF_03141">
    <property type="entry name" value="lis1"/>
    <property type="match status" value="1"/>
</dbReference>
<dbReference type="GO" id="GO:0051012">
    <property type="term" value="P:microtubule sliding"/>
    <property type="evidence" value="ECO:0007669"/>
    <property type="project" value="UniProtKB-UniRule"/>
</dbReference>
<reference evidence="16" key="1">
    <citation type="journal article" date="2014" name="Proc. Natl. Acad. Sci. U.S.A.">
        <title>Extensive sampling of basidiomycete genomes demonstrates inadequacy of the white-rot/brown-rot paradigm for wood decay fungi.</title>
        <authorList>
            <person name="Riley R."/>
            <person name="Salamov A.A."/>
            <person name="Brown D.W."/>
            <person name="Nagy L.G."/>
            <person name="Floudas D."/>
            <person name="Held B.W."/>
            <person name="Levasseur A."/>
            <person name="Lombard V."/>
            <person name="Morin E."/>
            <person name="Otillar R."/>
            <person name="Lindquist E.A."/>
            <person name="Sun H."/>
            <person name="LaButti K.M."/>
            <person name="Schmutz J."/>
            <person name="Jabbour D."/>
            <person name="Luo H."/>
            <person name="Baker S.E."/>
            <person name="Pisabarro A.G."/>
            <person name="Walton J.D."/>
            <person name="Blanchette R.A."/>
            <person name="Henrissat B."/>
            <person name="Martin F."/>
            <person name="Cullen D."/>
            <person name="Hibbett D.S."/>
            <person name="Grigoriev I.V."/>
        </authorList>
    </citation>
    <scope>NUCLEOTIDE SEQUENCE [LARGE SCALE GENOMIC DNA]</scope>
    <source>
        <strain evidence="16">FD-172 SS1</strain>
    </source>
</reference>
<evidence type="ECO:0000256" key="8">
    <source>
        <dbReference type="ARBA" id="ARBA00023054"/>
    </source>
</evidence>
<dbReference type="Proteomes" id="UP000027195">
    <property type="component" value="Unassembled WGS sequence"/>
</dbReference>
<feature type="repeat" description="WD" evidence="12">
    <location>
        <begin position="349"/>
        <end position="390"/>
    </location>
</feature>
<dbReference type="InterPro" id="IPR006594">
    <property type="entry name" value="LisH"/>
</dbReference>
<dbReference type="GO" id="GO:0005875">
    <property type="term" value="C:microtubule associated complex"/>
    <property type="evidence" value="ECO:0007669"/>
    <property type="project" value="UniProtKB-UniRule"/>
</dbReference>
<dbReference type="GO" id="GO:0000132">
    <property type="term" value="P:establishment of mitotic spindle orientation"/>
    <property type="evidence" value="ECO:0007669"/>
    <property type="project" value="UniProtKB-UniRule"/>
</dbReference>
<dbReference type="InterPro" id="IPR020472">
    <property type="entry name" value="WD40_PAC1"/>
</dbReference>
<feature type="compositionally biased region" description="Polar residues" evidence="13">
    <location>
        <begin position="82"/>
        <end position="95"/>
    </location>
</feature>
<dbReference type="PANTHER" id="PTHR19846:SF0">
    <property type="entry name" value="PRE-MRNA PROCESSING FACTOR 4"/>
    <property type="match status" value="1"/>
</dbReference>
<accession>A0A067M4E2</accession>
<dbReference type="InterPro" id="IPR019775">
    <property type="entry name" value="WD40_repeat_CS"/>
</dbReference>
<dbReference type="InterPro" id="IPR001680">
    <property type="entry name" value="WD40_rpt"/>
</dbReference>
<dbReference type="Gene3D" id="2.130.10.10">
    <property type="entry name" value="YVTN repeat-like/Quinoprotein amine dehydrogenase"/>
    <property type="match status" value="1"/>
</dbReference>
<dbReference type="STRING" id="930990.A0A067M4E2"/>
<evidence type="ECO:0000256" key="7">
    <source>
        <dbReference type="ARBA" id="ARBA00022776"/>
    </source>
</evidence>
<sequence length="444" mass="49518">MSLALSERQQEDLHKSILDYLYSAGFRQTYTQLKEEIPTLADFQPDANAKTSGLLVKKWTSVIRMQKKIMDLESRLTQALEENSHNNHANGTSKRTNPEWLPSAGSAKHTLTGHRAPLTAVSFHPIYSSLVTASDDATVKIWDWETGELERTLKGHTKAVTDCQYDSRGKSLVTCSYDLFIKLWNIEDGYSNFATLRGHEHSVSSARFLPGDTRIVSSSRDRTIRIWEIASTHCIKVIRSHDEWIRCALPSADGRFILTCSNDHTSRIIDAESGATKAEMKGHQHVIEVAVFAPRAATPAILELISQGQSAGSRYAKVDAQSVLFIATGSRDKTVKLWDALRGQCVWTLTGHDNWVRALVFHPSGKYLLSAADDYTYRVWDLKTGRCLRRIEAHDHFVSCMAWGRQVVSGEGSSADALQDGTSERVLNVIATGSSDKTVKVWLP</sequence>
<dbReference type="PRINTS" id="PR00320">
    <property type="entry name" value="GPROTEINBRPT"/>
</dbReference>
<evidence type="ECO:0000256" key="2">
    <source>
        <dbReference type="ARBA" id="ARBA00022490"/>
    </source>
</evidence>
<evidence type="ECO:0000313" key="15">
    <source>
        <dbReference type="EMBL" id="KDQ09585.1"/>
    </source>
</evidence>
<evidence type="ECO:0000256" key="6">
    <source>
        <dbReference type="ARBA" id="ARBA00022737"/>
    </source>
</evidence>
<dbReference type="InterPro" id="IPR037190">
    <property type="entry name" value="LIS1_N"/>
</dbReference>
<dbReference type="PROSITE" id="PS50082">
    <property type="entry name" value="WD_REPEATS_2"/>
    <property type="match status" value="6"/>
</dbReference>
<feature type="domain" description="PAC1-like LisH-like dimerisation" evidence="14">
    <location>
        <begin position="7"/>
        <end position="38"/>
    </location>
</feature>
<evidence type="ECO:0000256" key="12">
    <source>
        <dbReference type="PROSITE-ProRule" id="PRU00221"/>
    </source>
</evidence>
<evidence type="ECO:0000256" key="5">
    <source>
        <dbReference type="ARBA" id="ARBA00022701"/>
    </source>
</evidence>
<protein>
    <recommendedName>
        <fullName evidence="11">Nuclear distribution protein PAC1</fullName>
    </recommendedName>
    <alternativeName>
        <fullName evidence="11">Lissencephaly-1 homolog</fullName>
        <shortName evidence="11">LIS-1</shortName>
    </alternativeName>
    <alternativeName>
        <fullName evidence="11">nudF homolog</fullName>
    </alternativeName>
</protein>
<evidence type="ECO:0000256" key="3">
    <source>
        <dbReference type="ARBA" id="ARBA00022574"/>
    </source>
</evidence>
<dbReference type="Pfam" id="PF00400">
    <property type="entry name" value="WD40"/>
    <property type="match status" value="7"/>
</dbReference>
<feature type="repeat" description="WD" evidence="12">
    <location>
        <begin position="196"/>
        <end position="237"/>
    </location>
</feature>
<evidence type="ECO:0000256" key="9">
    <source>
        <dbReference type="ARBA" id="ARBA00023212"/>
    </source>
</evidence>
<dbReference type="InterPro" id="IPR056795">
    <property type="entry name" value="PAC1-like_LisH-like_dom"/>
</dbReference>
<feature type="repeat" description="WD" evidence="12">
    <location>
        <begin position="325"/>
        <end position="348"/>
    </location>
</feature>
<dbReference type="Pfam" id="PF24951">
    <property type="entry name" value="LisH_PAC1"/>
    <property type="match status" value="1"/>
</dbReference>
<comment type="function">
    <text evidence="11">Positively regulates the activity of the minus-end directed microtubule motor protein dynein. May enhance dynein-mediated microtubule sliding by targeting dynein to the microtubule plus end. Required for nuclear migration during vegetative growth as well as development. Required for retrograde early endosome (EE) transport from the hyphal tip. Required for localization of dynein to the mitotic spindle poles. Recruits additional proteins to the dynein complex at SPBs.</text>
</comment>
<dbReference type="GO" id="GO:0005874">
    <property type="term" value="C:microtubule"/>
    <property type="evidence" value="ECO:0007669"/>
    <property type="project" value="UniProtKB-KW"/>
</dbReference>
<dbReference type="GO" id="GO:0030621">
    <property type="term" value="F:U4 snRNA binding"/>
    <property type="evidence" value="ECO:0007669"/>
    <property type="project" value="TreeGrafter"/>
</dbReference>
<dbReference type="InterPro" id="IPR017252">
    <property type="entry name" value="Dynein_regulator_LIS1"/>
</dbReference>
<dbReference type="SUPFAM" id="SSF50978">
    <property type="entry name" value="WD40 repeat-like"/>
    <property type="match status" value="1"/>
</dbReference>
<dbReference type="PANTHER" id="PTHR19846">
    <property type="entry name" value="WD40 REPEAT PROTEIN"/>
    <property type="match status" value="1"/>
</dbReference>
<feature type="repeat" description="WD" evidence="12">
    <location>
        <begin position="428"/>
        <end position="444"/>
    </location>
</feature>
<dbReference type="InterPro" id="IPR015943">
    <property type="entry name" value="WD40/YVTN_repeat-like_dom_sf"/>
</dbReference>
<dbReference type="HOGENOM" id="CLU_000288_57_15_1"/>
<dbReference type="SUPFAM" id="SSF109925">
    <property type="entry name" value="Lissencephaly-1 protein (Lis-1, PAF-AH alpha) N-terminal domain"/>
    <property type="match status" value="1"/>
</dbReference>
<dbReference type="Gene3D" id="1.20.960.30">
    <property type="match status" value="1"/>
</dbReference>
<dbReference type="InterPro" id="IPR036322">
    <property type="entry name" value="WD40_repeat_dom_sf"/>
</dbReference>
<keyword evidence="8 11" id="KW-0175">Coiled coil</keyword>
<evidence type="ECO:0000256" key="11">
    <source>
        <dbReference type="HAMAP-Rule" id="MF_03141"/>
    </source>
</evidence>
<comment type="domain">
    <text evidence="11">Dimerization mediated by the LisH domain may be required to activate dynein.</text>
</comment>
<keyword evidence="6" id="KW-0677">Repeat</keyword>
<comment type="subcellular location">
    <subcellularLocation>
        <location evidence="11">Cytoplasm</location>
        <location evidence="11">Cytoskeleton</location>
    </subcellularLocation>
    <subcellularLocation>
        <location evidence="11">Cytoplasm</location>
        <location evidence="11">Cytoskeleton</location>
        <location evidence="11">Spindle pole</location>
    </subcellularLocation>
    <text evidence="11">Localizes to the plus ends of microtubules at the hyphal tip and the mitotic spindle poles.</text>
</comment>
<evidence type="ECO:0000313" key="16">
    <source>
        <dbReference type="Proteomes" id="UP000027195"/>
    </source>
</evidence>
<proteinExistence type="inferred from homology"/>
<keyword evidence="16" id="KW-1185">Reference proteome</keyword>
<dbReference type="PIRSF" id="PIRSF037647">
    <property type="entry name" value="Dynein_regulator_Lis1"/>
    <property type="match status" value="1"/>
</dbReference>
<keyword evidence="10 11" id="KW-0131">Cell cycle</keyword>
<keyword evidence="2 11" id="KW-0963">Cytoplasm</keyword>
<comment type="similarity">
    <text evidence="11">Belongs to the WD repeat LIS1/nudF family.</text>
</comment>
<keyword evidence="4 11" id="KW-0132">Cell division</keyword>